<dbReference type="STRING" id="1121400.SAMN02746065_109164"/>
<sequence>MEKLDALLDEWEDTETLTRKAFIAIKDHIMAMEGITLEFNARPGVSYSLRPRHTNQSKRNLFAMADVIDDDPKERWLSVCFYEDMITDPDEEGDLIPEGLMGDDGYCFDLDEYDESAVEYIKTRLTEAFKSAVAES</sequence>
<dbReference type="OrthoDB" id="5471290at2"/>
<dbReference type="RefSeq" id="WP_084069083.1">
    <property type="nucleotide sequence ID" value="NZ_FWXY01000009.1"/>
</dbReference>
<evidence type="ECO:0000313" key="2">
    <source>
        <dbReference type="Proteomes" id="UP000192418"/>
    </source>
</evidence>
<proteinExistence type="predicted"/>
<dbReference type="Proteomes" id="UP000192418">
    <property type="component" value="Unassembled WGS sequence"/>
</dbReference>
<dbReference type="EMBL" id="FWXY01000009">
    <property type="protein sequence ID" value="SMC76791.1"/>
    <property type="molecule type" value="Genomic_DNA"/>
</dbReference>
<gene>
    <name evidence="1" type="ORF">SAMN02746065_109164</name>
</gene>
<name>A0A1W2BV90_9BACT</name>
<dbReference type="AlphaFoldDB" id="A0A1W2BV90"/>
<protein>
    <submittedName>
        <fullName evidence="1">Uncharacterized protein</fullName>
    </submittedName>
</protein>
<evidence type="ECO:0000313" key="1">
    <source>
        <dbReference type="EMBL" id="SMC76791.1"/>
    </source>
</evidence>
<accession>A0A1W2BV90</accession>
<organism evidence="1 2">
    <name type="scientific">Desulfocicer vacuolatum DSM 3385</name>
    <dbReference type="NCBI Taxonomy" id="1121400"/>
    <lineage>
        <taxon>Bacteria</taxon>
        <taxon>Pseudomonadati</taxon>
        <taxon>Thermodesulfobacteriota</taxon>
        <taxon>Desulfobacteria</taxon>
        <taxon>Desulfobacterales</taxon>
        <taxon>Desulfobacteraceae</taxon>
        <taxon>Desulfocicer</taxon>
    </lineage>
</organism>
<reference evidence="1 2" key="1">
    <citation type="submission" date="2017-04" db="EMBL/GenBank/DDBJ databases">
        <authorList>
            <person name="Afonso C.L."/>
            <person name="Miller P.J."/>
            <person name="Scott M.A."/>
            <person name="Spackman E."/>
            <person name="Goraichik I."/>
            <person name="Dimitrov K.M."/>
            <person name="Suarez D.L."/>
            <person name="Swayne D.E."/>
        </authorList>
    </citation>
    <scope>NUCLEOTIDE SEQUENCE [LARGE SCALE GENOMIC DNA]</scope>
    <source>
        <strain evidence="1 2">DSM 3385</strain>
    </source>
</reference>
<keyword evidence="2" id="KW-1185">Reference proteome</keyword>